<name>A0ABR4N916_9FUNG</name>
<dbReference type="PANTHER" id="PTHR37332:SF1">
    <property type="entry name" value="ELMO DOMAIN-CONTAINING PROTEIN"/>
    <property type="match status" value="1"/>
</dbReference>
<organism evidence="1 2">
    <name type="scientific">Polyrhizophydium stewartii</name>
    <dbReference type="NCBI Taxonomy" id="2732419"/>
    <lineage>
        <taxon>Eukaryota</taxon>
        <taxon>Fungi</taxon>
        <taxon>Fungi incertae sedis</taxon>
        <taxon>Chytridiomycota</taxon>
        <taxon>Chytridiomycota incertae sedis</taxon>
        <taxon>Chytridiomycetes</taxon>
        <taxon>Rhizophydiales</taxon>
        <taxon>Rhizophydiales incertae sedis</taxon>
        <taxon>Polyrhizophydium</taxon>
    </lineage>
</organism>
<dbReference type="PANTHER" id="PTHR37332">
    <property type="entry name" value="EXPRESSED PROTEIN"/>
    <property type="match status" value="1"/>
</dbReference>
<comment type="caution">
    <text evidence="1">The sequence shown here is derived from an EMBL/GenBank/DDBJ whole genome shotgun (WGS) entry which is preliminary data.</text>
</comment>
<evidence type="ECO:0000313" key="2">
    <source>
        <dbReference type="Proteomes" id="UP001527925"/>
    </source>
</evidence>
<dbReference type="EMBL" id="JADGIZ020000019">
    <property type="protein sequence ID" value="KAL2916027.1"/>
    <property type="molecule type" value="Genomic_DNA"/>
</dbReference>
<proteinExistence type="predicted"/>
<gene>
    <name evidence="1" type="ORF">HK105_204451</name>
</gene>
<reference evidence="1 2" key="1">
    <citation type="submission" date="2023-09" db="EMBL/GenBank/DDBJ databases">
        <title>Pangenome analysis of Batrachochytrium dendrobatidis and related Chytrids.</title>
        <authorList>
            <person name="Yacoub M.N."/>
            <person name="Stajich J.E."/>
            <person name="James T.Y."/>
        </authorList>
    </citation>
    <scope>NUCLEOTIDE SEQUENCE [LARGE SCALE GENOMIC DNA]</scope>
    <source>
        <strain evidence="1 2">JEL0888</strain>
    </source>
</reference>
<sequence>MSAAFGPGGHLVAQLAHRRVATFEYLKRIFAKTCDTATMRKRAGQLFQLGLSIGKLLRIRDTDEFAKALDALLTEFDVLVGDPQPKRGNLFSRLRTFGEQQPGTDGSLGLLEVAHLPFELDFIEIMITLSDTLVVTYSKLMPARGVDCTEAHLECVQRLDAKIKKHIIHRVIKDIDVVAKGLLREQLQTLVVGEN</sequence>
<evidence type="ECO:0000313" key="1">
    <source>
        <dbReference type="EMBL" id="KAL2916027.1"/>
    </source>
</evidence>
<keyword evidence="2" id="KW-1185">Reference proteome</keyword>
<accession>A0ABR4N916</accession>
<dbReference type="Proteomes" id="UP001527925">
    <property type="component" value="Unassembled WGS sequence"/>
</dbReference>
<protein>
    <submittedName>
        <fullName evidence="1">Uncharacterized protein</fullName>
    </submittedName>
</protein>